<dbReference type="AlphaFoldDB" id="A0A226F3W8"/>
<feature type="compositionally biased region" description="Basic and acidic residues" evidence="1">
    <location>
        <begin position="59"/>
        <end position="70"/>
    </location>
</feature>
<gene>
    <name evidence="3" type="ORF">Fcan01_00614</name>
</gene>
<comment type="caution">
    <text evidence="3">The sequence shown here is derived from an EMBL/GenBank/DDBJ whole genome shotgun (WGS) entry which is preliminary data.</text>
</comment>
<evidence type="ECO:0000256" key="1">
    <source>
        <dbReference type="SAM" id="MobiDB-lite"/>
    </source>
</evidence>
<evidence type="ECO:0000313" key="3">
    <source>
        <dbReference type="EMBL" id="OXA64168.1"/>
    </source>
</evidence>
<keyword evidence="4" id="KW-1185">Reference proteome</keyword>
<accession>A0A226F3W8</accession>
<reference evidence="3 4" key="1">
    <citation type="submission" date="2015-12" db="EMBL/GenBank/DDBJ databases">
        <title>The genome of Folsomia candida.</title>
        <authorList>
            <person name="Faddeeva A."/>
            <person name="Derks M.F."/>
            <person name="Anvar Y."/>
            <person name="Smit S."/>
            <person name="Van Straalen N."/>
            <person name="Roelofs D."/>
        </authorList>
    </citation>
    <scope>NUCLEOTIDE SEQUENCE [LARGE SCALE GENOMIC DNA]</scope>
    <source>
        <strain evidence="3 4">VU population</strain>
        <tissue evidence="3">Whole body</tissue>
    </source>
</reference>
<protein>
    <submittedName>
        <fullName evidence="3">Uncharacterized protein</fullName>
    </submittedName>
</protein>
<feature type="chain" id="PRO_5013166752" evidence="2">
    <location>
        <begin position="27"/>
        <end position="181"/>
    </location>
</feature>
<feature type="signal peptide" evidence="2">
    <location>
        <begin position="1"/>
        <end position="26"/>
    </location>
</feature>
<evidence type="ECO:0000313" key="4">
    <source>
        <dbReference type="Proteomes" id="UP000198287"/>
    </source>
</evidence>
<name>A0A226F3W8_FOLCA</name>
<evidence type="ECO:0000256" key="2">
    <source>
        <dbReference type="SAM" id="SignalP"/>
    </source>
</evidence>
<feature type="compositionally biased region" description="Basic and acidic residues" evidence="1">
    <location>
        <begin position="121"/>
        <end position="135"/>
    </location>
</feature>
<dbReference type="Proteomes" id="UP000198287">
    <property type="component" value="Unassembled WGS sequence"/>
</dbReference>
<feature type="compositionally biased region" description="Basic and acidic residues" evidence="1">
    <location>
        <begin position="160"/>
        <end position="175"/>
    </location>
</feature>
<proteinExistence type="predicted"/>
<feature type="compositionally biased region" description="Acidic residues" evidence="1">
    <location>
        <begin position="136"/>
        <end position="146"/>
    </location>
</feature>
<organism evidence="3 4">
    <name type="scientific">Folsomia candida</name>
    <name type="common">Springtail</name>
    <dbReference type="NCBI Taxonomy" id="158441"/>
    <lineage>
        <taxon>Eukaryota</taxon>
        <taxon>Metazoa</taxon>
        <taxon>Ecdysozoa</taxon>
        <taxon>Arthropoda</taxon>
        <taxon>Hexapoda</taxon>
        <taxon>Collembola</taxon>
        <taxon>Entomobryomorpha</taxon>
        <taxon>Isotomoidea</taxon>
        <taxon>Isotomidae</taxon>
        <taxon>Proisotominae</taxon>
        <taxon>Folsomia</taxon>
    </lineage>
</organism>
<sequence length="181" mass="20278">MRFKPSKHYLISHLLSTVVLVATVDAYPSSSSFYDPSKFQRSVSSYLDNFKINEKREFRTRREDSDSVEDHVDEELENNDIGSPSATEEPESSSIEDEAHPSLQNSDEASSSLQDDLLEIDYYKYESLEAGSSEHDDNDNDDEQNDSSEGSHEGSAAKAEATKPEETGTEVKGDVVRNWSI</sequence>
<keyword evidence="2" id="KW-0732">Signal</keyword>
<feature type="region of interest" description="Disordered" evidence="1">
    <location>
        <begin position="59"/>
        <end position="181"/>
    </location>
</feature>
<feature type="compositionally biased region" description="Polar residues" evidence="1">
    <location>
        <begin position="102"/>
        <end position="114"/>
    </location>
</feature>
<dbReference type="EMBL" id="LNIX01000001">
    <property type="protein sequence ID" value="OXA64168.1"/>
    <property type="molecule type" value="Genomic_DNA"/>
</dbReference>